<evidence type="ECO:0000256" key="4">
    <source>
        <dbReference type="ARBA" id="ARBA00022679"/>
    </source>
</evidence>
<evidence type="ECO:0000256" key="2">
    <source>
        <dbReference type="ARBA" id="ARBA00004906"/>
    </source>
</evidence>
<dbReference type="InterPro" id="IPR011990">
    <property type="entry name" value="TPR-like_helical_dom_sf"/>
</dbReference>
<feature type="region of interest" description="Disordered" evidence="11">
    <location>
        <begin position="555"/>
        <end position="684"/>
    </location>
</feature>
<dbReference type="GO" id="GO:0006515">
    <property type="term" value="P:protein quality control for misfolded or incompletely synthesized proteins"/>
    <property type="evidence" value="ECO:0007669"/>
    <property type="project" value="TreeGrafter"/>
</dbReference>
<dbReference type="Pfam" id="PF04564">
    <property type="entry name" value="U-box"/>
    <property type="match status" value="1"/>
</dbReference>
<dbReference type="SUPFAM" id="SSF48452">
    <property type="entry name" value="TPR-like"/>
    <property type="match status" value="1"/>
</dbReference>
<dbReference type="PANTHER" id="PTHR46803:SF2">
    <property type="entry name" value="E3 UBIQUITIN-PROTEIN LIGASE CHIP"/>
    <property type="match status" value="1"/>
</dbReference>
<comment type="caution">
    <text evidence="13">The sequence shown here is derived from an EMBL/GenBank/DDBJ whole genome shotgun (WGS) entry which is preliminary data.</text>
</comment>
<reference evidence="13" key="1">
    <citation type="submission" date="2016-03" db="EMBL/GenBank/DDBJ databases">
        <title>Mechanisms controlling the formation of the plant cell surface in tip-growing cells are functionally conserved among land plants.</title>
        <authorList>
            <person name="Honkanen S."/>
            <person name="Jones V.A."/>
            <person name="Morieri G."/>
            <person name="Champion C."/>
            <person name="Hetherington A.J."/>
            <person name="Kelly S."/>
            <person name="Saint-Marcoux D."/>
            <person name="Proust H."/>
            <person name="Prescott H."/>
            <person name="Dolan L."/>
        </authorList>
    </citation>
    <scope>NUCLEOTIDE SEQUENCE [LARGE SCALE GENOMIC DNA]</scope>
    <source>
        <tissue evidence="13">Whole gametophyte</tissue>
    </source>
</reference>
<proteinExistence type="predicted"/>
<dbReference type="Pfam" id="PF13181">
    <property type="entry name" value="TPR_8"/>
    <property type="match status" value="1"/>
</dbReference>
<feature type="compositionally biased region" description="Basic residues" evidence="11">
    <location>
        <begin position="327"/>
        <end position="336"/>
    </location>
</feature>
<evidence type="ECO:0000256" key="10">
    <source>
        <dbReference type="PROSITE-ProRule" id="PRU00339"/>
    </source>
</evidence>
<dbReference type="GO" id="GO:0045862">
    <property type="term" value="P:positive regulation of proteolysis"/>
    <property type="evidence" value="ECO:0007669"/>
    <property type="project" value="TreeGrafter"/>
</dbReference>
<gene>
    <name evidence="13" type="ORF">AXG93_3217s1860</name>
</gene>
<accession>A0A176VWH4</accession>
<evidence type="ECO:0000256" key="8">
    <source>
        <dbReference type="ARBA" id="ARBA00044534"/>
    </source>
</evidence>
<dbReference type="SMART" id="SM00028">
    <property type="entry name" value="TPR"/>
    <property type="match status" value="3"/>
</dbReference>
<comment type="pathway">
    <text evidence="2">Protein modification; protein ubiquitination.</text>
</comment>
<keyword evidence="6" id="KW-0833">Ubl conjugation pathway</keyword>
<dbReference type="InterPro" id="IPR003613">
    <property type="entry name" value="Ubox_domain"/>
</dbReference>
<evidence type="ECO:0000256" key="7">
    <source>
        <dbReference type="ARBA" id="ARBA00022803"/>
    </source>
</evidence>
<evidence type="ECO:0000313" key="14">
    <source>
        <dbReference type="Proteomes" id="UP000077202"/>
    </source>
</evidence>
<keyword evidence="14" id="KW-1185">Reference proteome</keyword>
<dbReference type="Gene3D" id="3.30.40.10">
    <property type="entry name" value="Zinc/RING finger domain, C3HC4 (zinc finger)"/>
    <property type="match status" value="1"/>
</dbReference>
<evidence type="ECO:0000256" key="5">
    <source>
        <dbReference type="ARBA" id="ARBA00022737"/>
    </source>
</evidence>
<dbReference type="PROSITE" id="PS50005">
    <property type="entry name" value="TPR"/>
    <property type="match status" value="1"/>
</dbReference>
<dbReference type="EMBL" id="LVLJ01002403">
    <property type="protein sequence ID" value="OAE25168.1"/>
    <property type="molecule type" value="Genomic_DNA"/>
</dbReference>
<dbReference type="PROSITE" id="PS51698">
    <property type="entry name" value="U_BOX"/>
    <property type="match status" value="1"/>
</dbReference>
<dbReference type="GO" id="GO:0043161">
    <property type="term" value="P:proteasome-mediated ubiquitin-dependent protein catabolic process"/>
    <property type="evidence" value="ECO:0007669"/>
    <property type="project" value="TreeGrafter"/>
</dbReference>
<dbReference type="InterPro" id="IPR013083">
    <property type="entry name" value="Znf_RING/FYVE/PHD"/>
</dbReference>
<feature type="compositionally biased region" description="Basic and acidic residues" evidence="11">
    <location>
        <begin position="559"/>
        <end position="574"/>
    </location>
</feature>
<feature type="compositionally biased region" description="Basic and acidic residues" evidence="11">
    <location>
        <begin position="667"/>
        <end position="681"/>
    </location>
</feature>
<sequence>MGDCALSADAWKRWPHGKGRLLLQIPELTASWNVYTSEHPSTIYALFTDSEARSWFSVWGRGRAPLQGKTRVGFLQTEGQRTIYFGTRKARMVSRWKALHIRREARPPEIAMASDSARFGPPTRCGKLEQRTAVVQRRGEKERESPISKRVDLFVLLGPEATQTRHEERLDNSSGLIEAQTRSTGGFVWNSSQVSRGCLPLLCTAWRAVAECPLAGFVSFPCVMRLLFVGIPRELYVCAFSRYSSSGCEFLGLDGCAHVASVEDVSVIGGHLSLAQLSIASVAPRALLDPTSDPVVRLFSPALPLDTSSAPAIGGLNHNQGSNICRSKARPHRSVGRCRSESANSQRSDSSDLLLELDRVAKDWDQRGEEEKSAGMANSSEKQAEAAKKQGNIYFKKEKLGAAIEAYTEAIALCPQVPVYWTNRALCERKRNEWEKVEADCRKALELDNKSVKGHYMLGLALLHHQQYGRAVAELEKALDLGRGVTAGTSYMVEEIWQELAKARYTQWEDSATARRQQQNQLQSYLHHLLYLDNQSKLKEITSVMTPFEFLDPSSEQLQDWRDCKPQEGEERIRLPTTDEDEGSSGLGEEHCGAPGVEVDGRRDGGSLYPPIYGQTEEHEHEHEQADEHKHEQQQEVEEEAEERTCELAGEEGGKRVEGTSGNHGIGESKPERRRSTEPARFDPLNNKFSLQRRKSLQLRVDKLLKTAAEDETKAASSSSRSWDEDKTSYTIYDVFKVFKEMVRLQQGKAGQELLRTTELYERRSKALDDLFDKVAAPDISGEVPDHLCCTITMEIFRDPVMTPSGITYERAALNEHLKKVGHFDPISRAPLSPQQIFPNLAVRDAVQSFLAEHGWAYRT</sequence>
<dbReference type="SUPFAM" id="SSF57850">
    <property type="entry name" value="RING/U-box"/>
    <property type="match status" value="1"/>
</dbReference>
<dbReference type="SMART" id="SM00504">
    <property type="entry name" value="Ubox"/>
    <property type="match status" value="1"/>
</dbReference>
<keyword evidence="5" id="KW-0677">Repeat</keyword>
<dbReference type="Proteomes" id="UP000077202">
    <property type="component" value="Unassembled WGS sequence"/>
</dbReference>
<evidence type="ECO:0000256" key="9">
    <source>
        <dbReference type="ARBA" id="ARBA00044543"/>
    </source>
</evidence>
<evidence type="ECO:0000256" key="3">
    <source>
        <dbReference type="ARBA" id="ARBA00012483"/>
    </source>
</evidence>
<dbReference type="GO" id="GO:0061630">
    <property type="term" value="F:ubiquitin protein ligase activity"/>
    <property type="evidence" value="ECO:0007669"/>
    <property type="project" value="UniProtKB-EC"/>
</dbReference>
<dbReference type="EC" id="2.3.2.27" evidence="3"/>
<protein>
    <recommendedName>
        <fullName evidence="8">E3 ubiquitin-protein ligase CHIP</fullName>
        <ecNumber evidence="3">2.3.2.27</ecNumber>
    </recommendedName>
    <alternativeName>
        <fullName evidence="9">RING-type E3 ubiquitin transferase CHIP</fullName>
    </alternativeName>
</protein>
<dbReference type="GO" id="GO:0051087">
    <property type="term" value="F:protein-folding chaperone binding"/>
    <property type="evidence" value="ECO:0007669"/>
    <property type="project" value="TreeGrafter"/>
</dbReference>
<name>A0A176VWH4_MARPO</name>
<dbReference type="GO" id="GO:0000209">
    <property type="term" value="P:protein polyubiquitination"/>
    <property type="evidence" value="ECO:0007669"/>
    <property type="project" value="TreeGrafter"/>
</dbReference>
<evidence type="ECO:0000256" key="6">
    <source>
        <dbReference type="ARBA" id="ARBA00022786"/>
    </source>
</evidence>
<evidence type="ECO:0000313" key="13">
    <source>
        <dbReference type="EMBL" id="OAE25168.1"/>
    </source>
</evidence>
<keyword evidence="7 10" id="KW-0802">TPR repeat</keyword>
<keyword evidence="4" id="KW-0808">Transferase</keyword>
<dbReference type="UniPathway" id="UPA00143"/>
<feature type="compositionally biased region" description="Basic and acidic residues" evidence="11">
    <location>
        <begin position="616"/>
        <end position="634"/>
    </location>
</feature>
<feature type="repeat" description="TPR" evidence="10">
    <location>
        <begin position="384"/>
        <end position="417"/>
    </location>
</feature>
<evidence type="ECO:0000259" key="12">
    <source>
        <dbReference type="PROSITE" id="PS51698"/>
    </source>
</evidence>
<dbReference type="InterPro" id="IPR045202">
    <property type="entry name" value="CHIP_RING-Ubox"/>
</dbReference>
<feature type="domain" description="U-box" evidence="12">
    <location>
        <begin position="783"/>
        <end position="857"/>
    </location>
</feature>
<feature type="region of interest" description="Disordered" evidence="11">
    <location>
        <begin position="322"/>
        <end position="350"/>
    </location>
</feature>
<comment type="catalytic activity">
    <reaction evidence="1">
        <text>S-ubiquitinyl-[E2 ubiquitin-conjugating enzyme]-L-cysteine + [acceptor protein]-L-lysine = [E2 ubiquitin-conjugating enzyme]-L-cysteine + N(6)-ubiquitinyl-[acceptor protein]-L-lysine.</text>
        <dbReference type="EC" id="2.3.2.27"/>
    </reaction>
</comment>
<dbReference type="GO" id="GO:0071218">
    <property type="term" value="P:cellular response to misfolded protein"/>
    <property type="evidence" value="ECO:0007669"/>
    <property type="project" value="TreeGrafter"/>
</dbReference>
<organism evidence="13 14">
    <name type="scientific">Marchantia polymorpha subsp. ruderalis</name>
    <dbReference type="NCBI Taxonomy" id="1480154"/>
    <lineage>
        <taxon>Eukaryota</taxon>
        <taxon>Viridiplantae</taxon>
        <taxon>Streptophyta</taxon>
        <taxon>Embryophyta</taxon>
        <taxon>Marchantiophyta</taxon>
        <taxon>Marchantiopsida</taxon>
        <taxon>Marchantiidae</taxon>
        <taxon>Marchantiales</taxon>
        <taxon>Marchantiaceae</taxon>
        <taxon>Marchantia</taxon>
    </lineage>
</organism>
<evidence type="ECO:0000256" key="11">
    <source>
        <dbReference type="SAM" id="MobiDB-lite"/>
    </source>
</evidence>
<dbReference type="PANTHER" id="PTHR46803">
    <property type="entry name" value="E3 UBIQUITIN-PROTEIN LIGASE CHIP"/>
    <property type="match status" value="1"/>
</dbReference>
<evidence type="ECO:0000256" key="1">
    <source>
        <dbReference type="ARBA" id="ARBA00000900"/>
    </source>
</evidence>
<dbReference type="Gene3D" id="1.25.40.10">
    <property type="entry name" value="Tetratricopeptide repeat domain"/>
    <property type="match status" value="1"/>
</dbReference>
<dbReference type="AlphaFoldDB" id="A0A176VWH4"/>
<dbReference type="GO" id="GO:0005737">
    <property type="term" value="C:cytoplasm"/>
    <property type="evidence" value="ECO:0007669"/>
    <property type="project" value="TreeGrafter"/>
</dbReference>
<dbReference type="CDD" id="cd16654">
    <property type="entry name" value="RING-Ubox_CHIP"/>
    <property type="match status" value="1"/>
</dbReference>
<dbReference type="InterPro" id="IPR019734">
    <property type="entry name" value="TPR_rpt"/>
</dbReference>